<keyword evidence="5" id="KW-0998">Cell outer membrane</keyword>
<evidence type="ECO:0000256" key="2">
    <source>
        <dbReference type="ARBA" id="ARBA00006275"/>
    </source>
</evidence>
<feature type="domain" description="RagB/SusD" evidence="6">
    <location>
        <begin position="387"/>
        <end position="433"/>
    </location>
</feature>
<protein>
    <submittedName>
        <fullName evidence="8">RagB/SusD family nutrient uptake outer membrane protein</fullName>
    </submittedName>
</protein>
<evidence type="ECO:0000256" key="3">
    <source>
        <dbReference type="ARBA" id="ARBA00022729"/>
    </source>
</evidence>
<evidence type="ECO:0000256" key="4">
    <source>
        <dbReference type="ARBA" id="ARBA00023136"/>
    </source>
</evidence>
<evidence type="ECO:0000259" key="7">
    <source>
        <dbReference type="Pfam" id="PF14322"/>
    </source>
</evidence>
<comment type="subcellular location">
    <subcellularLocation>
        <location evidence="1">Cell outer membrane</location>
    </subcellularLocation>
</comment>
<organism evidence="8 9">
    <name type="scientific">Pedobacter rhodius</name>
    <dbReference type="NCBI Taxonomy" id="3004098"/>
    <lineage>
        <taxon>Bacteria</taxon>
        <taxon>Pseudomonadati</taxon>
        <taxon>Bacteroidota</taxon>
        <taxon>Sphingobacteriia</taxon>
        <taxon>Sphingobacteriales</taxon>
        <taxon>Sphingobacteriaceae</taxon>
        <taxon>Pedobacter</taxon>
    </lineage>
</organism>
<keyword evidence="4" id="KW-0472">Membrane</keyword>
<dbReference type="Pfam" id="PF07980">
    <property type="entry name" value="SusD_RagB"/>
    <property type="match status" value="2"/>
</dbReference>
<dbReference type="SUPFAM" id="SSF48452">
    <property type="entry name" value="TPR-like"/>
    <property type="match status" value="1"/>
</dbReference>
<evidence type="ECO:0000313" key="8">
    <source>
        <dbReference type="EMBL" id="MCZ4223468.1"/>
    </source>
</evidence>
<feature type="domain" description="RagB/SusD" evidence="6">
    <location>
        <begin position="576"/>
        <end position="670"/>
    </location>
</feature>
<feature type="domain" description="SusD-like N-terminal" evidence="7">
    <location>
        <begin position="88"/>
        <end position="220"/>
    </location>
</feature>
<dbReference type="Proteomes" id="UP001144341">
    <property type="component" value="Unassembled WGS sequence"/>
</dbReference>
<accession>A0ABT4L062</accession>
<gene>
    <name evidence="8" type="ORF">O0931_09180</name>
</gene>
<comment type="caution">
    <text evidence="8">The sequence shown here is derived from an EMBL/GenBank/DDBJ whole genome shotgun (WGS) entry which is preliminary data.</text>
</comment>
<dbReference type="Pfam" id="PF14322">
    <property type="entry name" value="SusD-like_3"/>
    <property type="match status" value="1"/>
</dbReference>
<dbReference type="InterPro" id="IPR012944">
    <property type="entry name" value="SusD_RagB_dom"/>
</dbReference>
<keyword evidence="3" id="KW-0732">Signal</keyword>
<sequence length="670" mass="72389">MKYYIILFSGICSVLMFGSCKKYLATEPTDFAITSNYYSNKTEIDFAISGIYSNLKNSALSRDWMQLSNAASDEGYHRSAPNGPATFSSTGGNGTITAYWDNCYSAINYINTFLENIGSASGKIDQSVIDKAKGEAYFLRGYYYFLLVQWYGGVPLRLSASKTVEEGQMAKASLKEIYDQIIADMILAEGLLKDQTSASLGYADRVTQDAVQGILARVCLHAAGEPLKDVARYKDALFWSNKLISSGQHTLLPQFSKPFVDEAKNLYNTENIWEIGYSYSGPAVTQNQGGPVGCFVGVRMISEAVSPTRGVDTGFCEGNLMVHPRLLKAYQPGDLRRDRTIANYNFTSSTTSAVVVRNYVNETVLWDRNPAKWRREEEDLVSRGILRGSAINFPLLRYSDVLLMFAEAENYINGPTTAALNAINLVRQRAFSTTNIINNVNVVNASSTNFTSAPLISSSGGGGTGASFVAFVTAGKLSVSVINPGSGYSSAPVLTIGKGNWTTGTPYALNDYVAVGTRQYRITTAGTSTATAPTNTTGASAAATTGAVFTYVGERPTSVTAVLSNHAGSVLLSGLNAAQLTQAIKDERYRELAFECLRYQDLKRWGILYSTVKDLANDIAGGDPNIPAAPAASSGNAIAPVNQITPNNILWPIPLKEVTLNKKITQNPGY</sequence>
<proteinExistence type="inferred from homology"/>
<reference evidence="8" key="1">
    <citation type="submission" date="2022-12" db="EMBL/GenBank/DDBJ databases">
        <title>Genome sequence of SJ11.</title>
        <authorList>
            <person name="Woo H."/>
        </authorList>
    </citation>
    <scope>NUCLEOTIDE SEQUENCE</scope>
    <source>
        <strain evidence="8">SJ11</strain>
    </source>
</reference>
<name>A0ABT4L062_9SPHI</name>
<dbReference type="EMBL" id="JAPWGL010000002">
    <property type="protein sequence ID" value="MCZ4223468.1"/>
    <property type="molecule type" value="Genomic_DNA"/>
</dbReference>
<dbReference type="PROSITE" id="PS51257">
    <property type="entry name" value="PROKAR_LIPOPROTEIN"/>
    <property type="match status" value="1"/>
</dbReference>
<dbReference type="Gene3D" id="1.25.40.390">
    <property type="match status" value="1"/>
</dbReference>
<evidence type="ECO:0000256" key="5">
    <source>
        <dbReference type="ARBA" id="ARBA00023237"/>
    </source>
</evidence>
<evidence type="ECO:0000259" key="6">
    <source>
        <dbReference type="Pfam" id="PF07980"/>
    </source>
</evidence>
<dbReference type="RefSeq" id="WP_269415260.1">
    <property type="nucleotide sequence ID" value="NZ_JAPWGL010000002.1"/>
</dbReference>
<evidence type="ECO:0000256" key="1">
    <source>
        <dbReference type="ARBA" id="ARBA00004442"/>
    </source>
</evidence>
<keyword evidence="9" id="KW-1185">Reference proteome</keyword>
<dbReference type="InterPro" id="IPR011990">
    <property type="entry name" value="TPR-like_helical_dom_sf"/>
</dbReference>
<comment type="similarity">
    <text evidence="2">Belongs to the SusD family.</text>
</comment>
<dbReference type="InterPro" id="IPR033985">
    <property type="entry name" value="SusD-like_N"/>
</dbReference>
<evidence type="ECO:0000313" key="9">
    <source>
        <dbReference type="Proteomes" id="UP001144341"/>
    </source>
</evidence>